<evidence type="ECO:0000256" key="1">
    <source>
        <dbReference type="ARBA" id="ARBA00002442"/>
    </source>
</evidence>
<feature type="transmembrane region" description="Helical" evidence="12">
    <location>
        <begin position="15"/>
        <end position="35"/>
    </location>
</feature>
<evidence type="ECO:0000256" key="7">
    <source>
        <dbReference type="ARBA" id="ARBA00022519"/>
    </source>
</evidence>
<keyword evidence="10 12" id="KW-1133">Transmembrane helix</keyword>
<comment type="similarity">
    <text evidence="3 12">Belongs to the CcmD/CycX/HelD family.</text>
</comment>
<dbReference type="GO" id="GO:0015886">
    <property type="term" value="P:heme transport"/>
    <property type="evidence" value="ECO:0007669"/>
    <property type="project" value="InterPro"/>
</dbReference>
<sequence length="51" mass="6119">MNHFLEWAAMGGYSIYVWPAYGLFCGIFIMNLLGMRLKRKQTKHKLQQWLK</sequence>
<evidence type="ECO:0000313" key="14">
    <source>
        <dbReference type="Proteomes" id="UP000255297"/>
    </source>
</evidence>
<dbReference type="InterPro" id="IPR007078">
    <property type="entry name" value="Haem_export_protD_CcmD"/>
</dbReference>
<dbReference type="STRING" id="1122170.GCA_000701265_00577"/>
<evidence type="ECO:0000256" key="2">
    <source>
        <dbReference type="ARBA" id="ARBA00004377"/>
    </source>
</evidence>
<dbReference type="EMBL" id="UGPB01000001">
    <property type="protein sequence ID" value="STY29711.1"/>
    <property type="molecule type" value="Genomic_DNA"/>
</dbReference>
<dbReference type="Pfam" id="PF04995">
    <property type="entry name" value="CcmD"/>
    <property type="match status" value="1"/>
</dbReference>
<dbReference type="NCBIfam" id="TIGR03141">
    <property type="entry name" value="cytochro_ccmD"/>
    <property type="match status" value="1"/>
</dbReference>
<keyword evidence="8 12" id="KW-0812">Transmembrane</keyword>
<dbReference type="OrthoDB" id="9815607at2"/>
<evidence type="ECO:0000256" key="6">
    <source>
        <dbReference type="ARBA" id="ARBA00022475"/>
    </source>
</evidence>
<evidence type="ECO:0000256" key="9">
    <source>
        <dbReference type="ARBA" id="ARBA00022748"/>
    </source>
</evidence>
<protein>
    <recommendedName>
        <fullName evidence="4 12">Heme exporter protein D</fullName>
    </recommendedName>
</protein>
<proteinExistence type="inferred from homology"/>
<dbReference type="RefSeq" id="WP_031565055.1">
    <property type="nucleotide sequence ID" value="NZ_CAAAIS010000001.1"/>
</dbReference>
<keyword evidence="11 12" id="KW-0472">Membrane</keyword>
<evidence type="ECO:0000256" key="12">
    <source>
        <dbReference type="RuleBase" id="RU363101"/>
    </source>
</evidence>
<evidence type="ECO:0000256" key="10">
    <source>
        <dbReference type="ARBA" id="ARBA00022989"/>
    </source>
</evidence>
<evidence type="ECO:0000256" key="3">
    <source>
        <dbReference type="ARBA" id="ARBA00008741"/>
    </source>
</evidence>
<dbReference type="GO" id="GO:0017004">
    <property type="term" value="P:cytochrome complex assembly"/>
    <property type="evidence" value="ECO:0007669"/>
    <property type="project" value="UniProtKB-KW"/>
</dbReference>
<keyword evidence="6 12" id="KW-1003">Cell membrane</keyword>
<reference evidence="13 14" key="1">
    <citation type="submission" date="2018-06" db="EMBL/GenBank/DDBJ databases">
        <authorList>
            <consortium name="Pathogen Informatics"/>
            <person name="Doyle S."/>
        </authorList>
    </citation>
    <scope>NUCLEOTIDE SEQUENCE [LARGE SCALE GENOMIC DNA]</scope>
    <source>
        <strain evidence="13 14">NCTC11532</strain>
    </source>
</reference>
<gene>
    <name evidence="13" type="primary">ccmD</name>
    <name evidence="13" type="ORF">NCTC11532_01909</name>
</gene>
<name>A0A378M054_9GAMM</name>
<evidence type="ECO:0000256" key="4">
    <source>
        <dbReference type="ARBA" id="ARBA00016461"/>
    </source>
</evidence>
<keyword evidence="5 12" id="KW-0813">Transport</keyword>
<comment type="function">
    <text evidence="1 12">Required for the export of heme to the periplasm for the biogenesis of c-type cytochromes.</text>
</comment>
<keyword evidence="14" id="KW-1185">Reference proteome</keyword>
<dbReference type="GO" id="GO:0005886">
    <property type="term" value="C:plasma membrane"/>
    <property type="evidence" value="ECO:0007669"/>
    <property type="project" value="UniProtKB-SubCell"/>
</dbReference>
<dbReference type="Proteomes" id="UP000255297">
    <property type="component" value="Unassembled WGS sequence"/>
</dbReference>
<evidence type="ECO:0000256" key="8">
    <source>
        <dbReference type="ARBA" id="ARBA00022692"/>
    </source>
</evidence>
<keyword evidence="9 12" id="KW-0201">Cytochrome c-type biogenesis</keyword>
<evidence type="ECO:0000256" key="11">
    <source>
        <dbReference type="ARBA" id="ARBA00023136"/>
    </source>
</evidence>
<accession>A0A378M054</accession>
<keyword evidence="7 12" id="KW-0997">Cell inner membrane</keyword>
<comment type="subcellular location">
    <subcellularLocation>
        <location evidence="2 12">Cell inner membrane</location>
        <topology evidence="2 12">Single-pass membrane protein</topology>
    </subcellularLocation>
</comment>
<evidence type="ECO:0000313" key="13">
    <source>
        <dbReference type="EMBL" id="STY29711.1"/>
    </source>
</evidence>
<evidence type="ECO:0000256" key="5">
    <source>
        <dbReference type="ARBA" id="ARBA00022448"/>
    </source>
</evidence>
<dbReference type="AlphaFoldDB" id="A0A378M054"/>
<organism evidence="13 14">
    <name type="scientific">Legionella wadsworthii</name>
    <dbReference type="NCBI Taxonomy" id="28088"/>
    <lineage>
        <taxon>Bacteria</taxon>
        <taxon>Pseudomonadati</taxon>
        <taxon>Pseudomonadota</taxon>
        <taxon>Gammaproteobacteria</taxon>
        <taxon>Legionellales</taxon>
        <taxon>Legionellaceae</taxon>
        <taxon>Legionella</taxon>
    </lineage>
</organism>